<accession>A0A2S3ISM9</accession>
<reference evidence="2" key="1">
    <citation type="submission" date="2018-04" db="EMBL/GenBank/DDBJ databases">
        <title>WGS assembly of Panicum hallii.</title>
        <authorList>
            <person name="Lovell J."/>
            <person name="Jenkins J."/>
            <person name="Lowry D."/>
            <person name="Mamidi S."/>
            <person name="Sreedasyam A."/>
            <person name="Weng X."/>
            <person name="Barry K."/>
            <person name="Bonette J."/>
            <person name="Campitelli B."/>
            <person name="Daum C."/>
            <person name="Gordon S."/>
            <person name="Gould B."/>
            <person name="Lipzen A."/>
            <person name="Macqueen A."/>
            <person name="Palacio-Mejia J."/>
            <person name="Plott C."/>
            <person name="Shakirov E."/>
            <person name="Shu S."/>
            <person name="Yoshinaga Y."/>
            <person name="Zane M."/>
            <person name="Rokhsar D."/>
            <person name="Grimwood J."/>
            <person name="Schmutz J."/>
            <person name="Juenger T."/>
        </authorList>
    </citation>
    <scope>NUCLEOTIDE SEQUENCE [LARGE SCALE GENOMIC DNA]</scope>
    <source>
        <strain evidence="2">FIL2</strain>
    </source>
</reference>
<organism evidence="2">
    <name type="scientific">Panicum hallii</name>
    <dbReference type="NCBI Taxonomy" id="206008"/>
    <lineage>
        <taxon>Eukaryota</taxon>
        <taxon>Viridiplantae</taxon>
        <taxon>Streptophyta</taxon>
        <taxon>Embryophyta</taxon>
        <taxon>Tracheophyta</taxon>
        <taxon>Spermatophyta</taxon>
        <taxon>Magnoliopsida</taxon>
        <taxon>Liliopsida</taxon>
        <taxon>Poales</taxon>
        <taxon>Poaceae</taxon>
        <taxon>PACMAD clade</taxon>
        <taxon>Panicoideae</taxon>
        <taxon>Panicodae</taxon>
        <taxon>Paniceae</taxon>
        <taxon>Panicinae</taxon>
        <taxon>Panicum</taxon>
        <taxon>Panicum sect. Panicum</taxon>
    </lineage>
</organism>
<name>A0A2S3ISM9_9POAL</name>
<dbReference type="AlphaFoldDB" id="A0A2S3ISM9"/>
<evidence type="ECO:0000256" key="1">
    <source>
        <dbReference type="SAM" id="Phobius"/>
    </source>
</evidence>
<dbReference type="PANTHER" id="PTHR34936">
    <property type="entry name" value="EXPRESSED PROTEIN"/>
    <property type="match status" value="1"/>
</dbReference>
<proteinExistence type="predicted"/>
<dbReference type="Gramene" id="PAN50738">
    <property type="protein sequence ID" value="PAN50738"/>
    <property type="gene ID" value="PAHAL_9G542400"/>
</dbReference>
<dbReference type="PANTHER" id="PTHR34936:SF2">
    <property type="entry name" value="EXPRESSED PROTEIN"/>
    <property type="match status" value="1"/>
</dbReference>
<keyword evidence="1" id="KW-0472">Membrane</keyword>
<feature type="transmembrane region" description="Helical" evidence="1">
    <location>
        <begin position="37"/>
        <end position="56"/>
    </location>
</feature>
<dbReference type="EMBL" id="CM008054">
    <property type="protein sequence ID" value="PAN50738.1"/>
    <property type="molecule type" value="Genomic_DNA"/>
</dbReference>
<dbReference type="Proteomes" id="UP000243499">
    <property type="component" value="Chromosome 9"/>
</dbReference>
<keyword evidence="1" id="KW-0812">Transmembrane</keyword>
<sequence length="99" mass="11540">MDISGHDATWLIEVECKNTSHVCTAPSEHSQKDLKVALIYAVLFCFLMVTCYVALYLKWFKLSAMFVIFGILLPVSLKISRHRRLKRKRERRLLLPLSM</sequence>
<feature type="transmembrane region" description="Helical" evidence="1">
    <location>
        <begin position="62"/>
        <end position="79"/>
    </location>
</feature>
<keyword evidence="1" id="KW-1133">Transmembrane helix</keyword>
<gene>
    <name evidence="2" type="ORF">PAHAL_9G542400</name>
</gene>
<evidence type="ECO:0000313" key="2">
    <source>
        <dbReference type="EMBL" id="PAN50738.1"/>
    </source>
</evidence>
<protein>
    <submittedName>
        <fullName evidence="2">Uncharacterized protein</fullName>
    </submittedName>
</protein>